<feature type="domain" description="SnoaL-like" evidence="1">
    <location>
        <begin position="15"/>
        <end position="116"/>
    </location>
</feature>
<keyword evidence="3" id="KW-1185">Reference proteome</keyword>
<protein>
    <submittedName>
        <fullName evidence="2">Nuclear transport factor 2 family protein</fullName>
    </submittedName>
</protein>
<dbReference type="RefSeq" id="WP_345938519.1">
    <property type="nucleotide sequence ID" value="NZ_JBBKTW010000011.1"/>
</dbReference>
<sequence length="125" mass="13639">MSAQPPKLISPAPVIRHWITAVNTGNSEALRACFAEDAVVTDGSRTIRGLPSIGAWAAHEIFAPRLSMHPILGREHDDGGDRLVDMLVDGSFDRTDLPDPLIMTLRFTIAGSRIARLVITLSQRQ</sequence>
<organism evidence="2 3">
    <name type="scientific">Tistrella arctica</name>
    <dbReference type="NCBI Taxonomy" id="3133430"/>
    <lineage>
        <taxon>Bacteria</taxon>
        <taxon>Pseudomonadati</taxon>
        <taxon>Pseudomonadota</taxon>
        <taxon>Alphaproteobacteria</taxon>
        <taxon>Geminicoccales</taxon>
        <taxon>Geminicoccaceae</taxon>
        <taxon>Tistrella</taxon>
    </lineage>
</organism>
<evidence type="ECO:0000313" key="3">
    <source>
        <dbReference type="Proteomes" id="UP001413721"/>
    </source>
</evidence>
<accession>A0ABU9YRT2</accession>
<dbReference type="Pfam" id="PF12680">
    <property type="entry name" value="SnoaL_2"/>
    <property type="match status" value="1"/>
</dbReference>
<evidence type="ECO:0000313" key="2">
    <source>
        <dbReference type="EMBL" id="MEN2991528.1"/>
    </source>
</evidence>
<dbReference type="Proteomes" id="UP001413721">
    <property type="component" value="Unassembled WGS sequence"/>
</dbReference>
<dbReference type="EMBL" id="JBBKTW010000011">
    <property type="protein sequence ID" value="MEN2991528.1"/>
    <property type="molecule type" value="Genomic_DNA"/>
</dbReference>
<gene>
    <name evidence="2" type="ORF">WG926_24665</name>
</gene>
<dbReference type="SUPFAM" id="SSF54427">
    <property type="entry name" value="NTF2-like"/>
    <property type="match status" value="1"/>
</dbReference>
<name>A0ABU9YRT2_9PROT</name>
<dbReference type="InterPro" id="IPR032710">
    <property type="entry name" value="NTF2-like_dom_sf"/>
</dbReference>
<dbReference type="Gene3D" id="3.10.450.50">
    <property type="match status" value="1"/>
</dbReference>
<proteinExistence type="predicted"/>
<dbReference type="InterPro" id="IPR037401">
    <property type="entry name" value="SnoaL-like"/>
</dbReference>
<reference evidence="2 3" key="1">
    <citation type="submission" date="2024-03" db="EMBL/GenBank/DDBJ databases">
        <title>High-quality draft genome sequencing of Tistrella sp. BH-R2-4.</title>
        <authorList>
            <person name="Dong C."/>
        </authorList>
    </citation>
    <scope>NUCLEOTIDE SEQUENCE [LARGE SCALE GENOMIC DNA]</scope>
    <source>
        <strain evidence="2 3">BH-R2-4</strain>
    </source>
</reference>
<evidence type="ECO:0000259" key="1">
    <source>
        <dbReference type="Pfam" id="PF12680"/>
    </source>
</evidence>
<comment type="caution">
    <text evidence="2">The sequence shown here is derived from an EMBL/GenBank/DDBJ whole genome shotgun (WGS) entry which is preliminary data.</text>
</comment>